<reference evidence="2" key="1">
    <citation type="submission" date="2021-01" db="EMBL/GenBank/DDBJ databases">
        <title>Microvirga sp.</title>
        <authorList>
            <person name="Kim M.K."/>
        </authorList>
    </citation>
    <scope>NUCLEOTIDE SEQUENCE</scope>
    <source>
        <strain evidence="2">5420S-16</strain>
    </source>
</reference>
<dbReference type="SUPFAM" id="SSF53448">
    <property type="entry name" value="Nucleotide-diphospho-sugar transferases"/>
    <property type="match status" value="1"/>
</dbReference>
<dbReference type="AlphaFoldDB" id="A0A937D0I7"/>
<evidence type="ECO:0000259" key="1">
    <source>
        <dbReference type="Pfam" id="PF00483"/>
    </source>
</evidence>
<dbReference type="InterPro" id="IPR029044">
    <property type="entry name" value="Nucleotide-diphossugar_trans"/>
</dbReference>
<evidence type="ECO:0000313" key="2">
    <source>
        <dbReference type="EMBL" id="MBL0405062.1"/>
    </source>
</evidence>
<dbReference type="GO" id="GO:0016740">
    <property type="term" value="F:transferase activity"/>
    <property type="evidence" value="ECO:0007669"/>
    <property type="project" value="UniProtKB-KW"/>
</dbReference>
<name>A0A937D0I7_9HYPH</name>
<dbReference type="InterPro" id="IPR050486">
    <property type="entry name" value="Mannose-1P_guanyltransferase"/>
</dbReference>
<gene>
    <name evidence="2" type="ORF">JKG68_13880</name>
</gene>
<dbReference type="Gene3D" id="3.90.550.10">
    <property type="entry name" value="Spore Coat Polysaccharide Biosynthesis Protein SpsA, Chain A"/>
    <property type="match status" value="1"/>
</dbReference>
<accession>A0A937D0I7</accession>
<keyword evidence="2" id="KW-0808">Transferase</keyword>
<organism evidence="2 3">
    <name type="scientific">Microvirga aerilata</name>
    <dbReference type="NCBI Taxonomy" id="670292"/>
    <lineage>
        <taxon>Bacteria</taxon>
        <taxon>Pseudomonadati</taxon>
        <taxon>Pseudomonadota</taxon>
        <taxon>Alphaproteobacteria</taxon>
        <taxon>Hyphomicrobiales</taxon>
        <taxon>Methylobacteriaceae</taxon>
        <taxon>Microvirga</taxon>
    </lineage>
</organism>
<protein>
    <submittedName>
        <fullName evidence="2">NTP transferase domain-containing protein</fullName>
    </submittedName>
</protein>
<dbReference type="Pfam" id="PF00483">
    <property type="entry name" value="NTP_transferase"/>
    <property type="match status" value="1"/>
</dbReference>
<dbReference type="EMBL" id="JAEQMY010000017">
    <property type="protein sequence ID" value="MBL0405062.1"/>
    <property type="molecule type" value="Genomic_DNA"/>
</dbReference>
<dbReference type="PANTHER" id="PTHR22572">
    <property type="entry name" value="SUGAR-1-PHOSPHATE GUANYL TRANSFERASE"/>
    <property type="match status" value="1"/>
</dbReference>
<feature type="domain" description="Nucleotidyl transferase" evidence="1">
    <location>
        <begin position="3"/>
        <end position="227"/>
    </location>
</feature>
<keyword evidence="3" id="KW-1185">Reference proteome</keyword>
<dbReference type="Proteomes" id="UP000605848">
    <property type="component" value="Unassembled WGS sequence"/>
</dbReference>
<evidence type="ECO:0000313" key="3">
    <source>
        <dbReference type="Proteomes" id="UP000605848"/>
    </source>
</evidence>
<dbReference type="RefSeq" id="WP_202060379.1">
    <property type="nucleotide sequence ID" value="NZ_JAEQMY010000017.1"/>
</dbReference>
<comment type="caution">
    <text evidence="2">The sequence shown here is derived from an EMBL/GenBank/DDBJ whole genome shotgun (WGS) entry which is preliminary data.</text>
</comment>
<sequence length="240" mass="26877">MQAIIMAGGKGSRLHPYSALFPKPLMPLGDKPILEILLRQLRAAGVTKAIIAVNHLRHLIEAFFGDGSRFGISITYSVEDKPLGTAGPMSLVLDQLEENFILTNGDLLTNLDMGLMIDDHISSRAAATIGTYRRELKSEFGLLEVDQNMRMVGYREKPTYQHLVSMGLYVLNRNAVRQWLIPGEYLDMPTLMQSMSQADMLVRCHQQACTWLDIGRPEDFALAQKMVEGEPEAFSPRLRS</sequence>
<dbReference type="InterPro" id="IPR005835">
    <property type="entry name" value="NTP_transferase_dom"/>
</dbReference>
<proteinExistence type="predicted"/>